<dbReference type="AlphaFoldDB" id="A0AA38L1J4"/>
<evidence type="ECO:0008006" key="4">
    <source>
        <dbReference type="Google" id="ProtNLM"/>
    </source>
</evidence>
<keyword evidence="1" id="KW-0812">Transmembrane</keyword>
<dbReference type="InterPro" id="IPR055323">
    <property type="entry name" value="C57A10.07/YOR238W"/>
</dbReference>
<dbReference type="GO" id="GO:0005737">
    <property type="term" value="C:cytoplasm"/>
    <property type="evidence" value="ECO:0007669"/>
    <property type="project" value="TreeGrafter"/>
</dbReference>
<keyword evidence="1" id="KW-1133">Transmembrane helix</keyword>
<evidence type="ECO:0000313" key="3">
    <source>
        <dbReference type="Proteomes" id="UP000824469"/>
    </source>
</evidence>
<evidence type="ECO:0000313" key="2">
    <source>
        <dbReference type="EMBL" id="KAH9308242.1"/>
    </source>
</evidence>
<evidence type="ECO:0000256" key="1">
    <source>
        <dbReference type="SAM" id="Phobius"/>
    </source>
</evidence>
<sequence>MKKAGIRNGELLDLESGVAGNKKRRSSLTSRRGATKMSAIFKPNSLLLLCLSLCFGTFILVLIAFYDSNVRRGAPLFRSVNRREQGAVYPYKNLKNLVMVAGHSVYTGGSNCDKGEGEEAWYLESYQKHPGQAATFVDHIRTGIERVAVDEEALLLFSGGETRKDAGPRSEAQSYWNVADTHQWFGKQMNVRHRALTEEHARDSFENLLFSICRFRELTGAYPHNITVVSYDFKQKRFAHLHRSALRFPSFRFFYVGTPASPSSAVAALRGEASVREQFQKDPYGCSGSLHMKRLGRDPFHRSIPYPNGCPEMGGLFEYCGRTLYSEKLPWDD</sequence>
<reference evidence="2 3" key="1">
    <citation type="journal article" date="2021" name="Nat. Plants">
        <title>The Taxus genome provides insights into paclitaxel biosynthesis.</title>
        <authorList>
            <person name="Xiong X."/>
            <person name="Gou J."/>
            <person name="Liao Q."/>
            <person name="Li Y."/>
            <person name="Zhou Q."/>
            <person name="Bi G."/>
            <person name="Li C."/>
            <person name="Du R."/>
            <person name="Wang X."/>
            <person name="Sun T."/>
            <person name="Guo L."/>
            <person name="Liang H."/>
            <person name="Lu P."/>
            <person name="Wu Y."/>
            <person name="Zhang Z."/>
            <person name="Ro D.K."/>
            <person name="Shang Y."/>
            <person name="Huang S."/>
            <person name="Yan J."/>
        </authorList>
    </citation>
    <scope>NUCLEOTIDE SEQUENCE [LARGE SCALE GENOMIC DNA]</scope>
    <source>
        <strain evidence="2">Ta-2019</strain>
    </source>
</reference>
<comment type="caution">
    <text evidence="2">The sequence shown here is derived from an EMBL/GenBank/DDBJ whole genome shotgun (WGS) entry which is preliminary data.</text>
</comment>
<dbReference type="PANTHER" id="PTHR28110">
    <property type="entry name" value="TRANSMEMBRANE PROTEIN"/>
    <property type="match status" value="1"/>
</dbReference>
<name>A0AA38L1J4_TAXCH</name>
<accession>A0AA38L1J4</accession>
<feature type="transmembrane region" description="Helical" evidence="1">
    <location>
        <begin position="46"/>
        <end position="66"/>
    </location>
</feature>
<proteinExistence type="predicted"/>
<organism evidence="2 3">
    <name type="scientific">Taxus chinensis</name>
    <name type="common">Chinese yew</name>
    <name type="synonym">Taxus wallichiana var. chinensis</name>
    <dbReference type="NCBI Taxonomy" id="29808"/>
    <lineage>
        <taxon>Eukaryota</taxon>
        <taxon>Viridiplantae</taxon>
        <taxon>Streptophyta</taxon>
        <taxon>Embryophyta</taxon>
        <taxon>Tracheophyta</taxon>
        <taxon>Spermatophyta</taxon>
        <taxon>Pinopsida</taxon>
        <taxon>Pinidae</taxon>
        <taxon>Conifers II</taxon>
        <taxon>Cupressales</taxon>
        <taxon>Taxaceae</taxon>
        <taxon>Taxus</taxon>
    </lineage>
</organism>
<dbReference type="EMBL" id="JAHRHJ020000007">
    <property type="protein sequence ID" value="KAH9308242.1"/>
    <property type="molecule type" value="Genomic_DNA"/>
</dbReference>
<keyword evidence="3" id="KW-1185">Reference proteome</keyword>
<dbReference type="OMA" id="DLYGCHG"/>
<gene>
    <name evidence="2" type="ORF">KI387_036153</name>
</gene>
<protein>
    <recommendedName>
        <fullName evidence="4">DUF218 domain-containing protein</fullName>
    </recommendedName>
</protein>
<dbReference type="PANTHER" id="PTHR28110:SF1">
    <property type="entry name" value="TRANSMEMBRANE PROTEIN"/>
    <property type="match status" value="1"/>
</dbReference>
<dbReference type="Proteomes" id="UP000824469">
    <property type="component" value="Unassembled WGS sequence"/>
</dbReference>
<keyword evidence="1" id="KW-0472">Membrane</keyword>